<dbReference type="RefSeq" id="WP_208252654.1">
    <property type="nucleotide sequence ID" value="NZ_JAGEPF010000052.1"/>
</dbReference>
<feature type="compositionally biased region" description="Basic and acidic residues" evidence="1">
    <location>
        <begin position="13"/>
        <end position="31"/>
    </location>
</feature>
<comment type="caution">
    <text evidence="3">The sequence shown here is derived from an EMBL/GenBank/DDBJ whole genome shotgun (WGS) entry which is preliminary data.</text>
</comment>
<keyword evidence="2" id="KW-0472">Membrane</keyword>
<sequence length="414" mass="43749">MKRDVMEALAAARPERLDPPADPDAARDRRERDLARAFLAEPDAPGSGSASVGRARGRRPLRWAVLGAVAAGAAAAVGIATAGSPGTPGPPARPGPPGSVDLNRQAVLAAATKAEQAPTGKYWVADTVDGQSYIIRAKTGTYAISAASAETFQWTGAKRGMGEASYGRDLPAHPVTPRDKALWRKAGSPSSFRVWSNDHYYTYKAKTTGWRSEGPEVGADPHGGGGFIGAKRGLSSLDDLRKLPTDPDRLAEMFLSEKAMDPAMGRAPGHRRRLSPEQMAGVKFWRVSAILSGPAPSRVRAGLIRALTAQPGVHAIGNAVDPLGRRGVALATDDRAATVTGEYGAPKAERGTYRSRTVIMFDERTGALLSVQDQLTAPGGPYAEMKPGFVINYSAERAAGWTDTKPKPPAELPF</sequence>
<reference evidence="3 4" key="1">
    <citation type="submission" date="2021-03" db="EMBL/GenBank/DDBJ databases">
        <title>Actinomadura violae sp. nov., isolated from lichen in Thailand.</title>
        <authorList>
            <person name="Kanchanasin P."/>
            <person name="Saeng-In P."/>
            <person name="Phongsopitanun W."/>
            <person name="Yuki M."/>
            <person name="Kudo T."/>
            <person name="Ohkuma M."/>
            <person name="Tanasupawat S."/>
        </authorList>
    </citation>
    <scope>NUCLEOTIDE SEQUENCE [LARGE SCALE GENOMIC DNA]</scope>
    <source>
        <strain evidence="3 4">LCR2-06</strain>
    </source>
</reference>
<accession>A0ABS3S9W2</accession>
<keyword evidence="2" id="KW-1133">Transmembrane helix</keyword>
<evidence type="ECO:0000256" key="1">
    <source>
        <dbReference type="SAM" id="MobiDB-lite"/>
    </source>
</evidence>
<dbReference type="EMBL" id="JAGEPF010000052">
    <property type="protein sequence ID" value="MBO2465799.1"/>
    <property type="molecule type" value="Genomic_DNA"/>
</dbReference>
<dbReference type="Proteomes" id="UP000680206">
    <property type="component" value="Unassembled WGS sequence"/>
</dbReference>
<gene>
    <name evidence="3" type="ORF">J4709_50405</name>
</gene>
<feature type="transmembrane region" description="Helical" evidence="2">
    <location>
        <begin position="63"/>
        <end position="83"/>
    </location>
</feature>
<feature type="region of interest" description="Disordered" evidence="1">
    <location>
        <begin position="82"/>
        <end position="101"/>
    </location>
</feature>
<feature type="compositionally biased region" description="Pro residues" evidence="1">
    <location>
        <begin position="87"/>
        <end position="97"/>
    </location>
</feature>
<evidence type="ECO:0000313" key="3">
    <source>
        <dbReference type="EMBL" id="MBO2465799.1"/>
    </source>
</evidence>
<organism evidence="3 4">
    <name type="scientific">Actinomadura violacea</name>
    <dbReference type="NCBI Taxonomy" id="2819934"/>
    <lineage>
        <taxon>Bacteria</taxon>
        <taxon>Bacillati</taxon>
        <taxon>Actinomycetota</taxon>
        <taxon>Actinomycetes</taxon>
        <taxon>Streptosporangiales</taxon>
        <taxon>Thermomonosporaceae</taxon>
        <taxon>Actinomadura</taxon>
    </lineage>
</organism>
<feature type="region of interest" description="Disordered" evidence="1">
    <location>
        <begin position="1"/>
        <end position="31"/>
    </location>
</feature>
<name>A0ABS3S9W2_9ACTN</name>
<evidence type="ECO:0000313" key="4">
    <source>
        <dbReference type="Proteomes" id="UP000680206"/>
    </source>
</evidence>
<evidence type="ECO:0008006" key="5">
    <source>
        <dbReference type="Google" id="ProtNLM"/>
    </source>
</evidence>
<proteinExistence type="predicted"/>
<keyword evidence="2" id="KW-0812">Transmembrane</keyword>
<keyword evidence="4" id="KW-1185">Reference proteome</keyword>
<protein>
    <recommendedName>
        <fullName evidence="5">CU044_5270 family protein</fullName>
    </recommendedName>
</protein>
<evidence type="ECO:0000256" key="2">
    <source>
        <dbReference type="SAM" id="Phobius"/>
    </source>
</evidence>